<keyword evidence="2" id="KW-1185">Reference proteome</keyword>
<reference evidence="1 2" key="1">
    <citation type="journal article" date="2020" name="Microorganisms">
        <title>Polyphasic Characterisation of Cedecea colo sp. nov., a New Enteric Bacterium Isolated from the Koala Hindgut.</title>
        <authorList>
            <person name="Boath J.M."/>
            <person name="Dakhal S."/>
            <person name="Van T.T.H."/>
            <person name="Moore R.J."/>
            <person name="Dekiwadia C."/>
            <person name="Macreadie I.G."/>
        </authorList>
    </citation>
    <scope>NUCLEOTIDE SEQUENCE [LARGE SCALE GENOMIC DNA]</scope>
    <source>
        <strain evidence="1 2">ZA</strain>
    </source>
</reference>
<organism evidence="1 2">
    <name type="scientific">Cedecea colo</name>
    <dbReference type="NCBI Taxonomy" id="2552946"/>
    <lineage>
        <taxon>Bacteria</taxon>
        <taxon>Pseudomonadati</taxon>
        <taxon>Pseudomonadota</taxon>
        <taxon>Gammaproteobacteria</taxon>
        <taxon>Enterobacterales</taxon>
        <taxon>Enterobacteriaceae</taxon>
        <taxon>Cedecea</taxon>
    </lineage>
</organism>
<dbReference type="EMBL" id="SOYS01000002">
    <property type="protein sequence ID" value="NIY47024.1"/>
    <property type="molecule type" value="Genomic_DNA"/>
</dbReference>
<accession>A0ABX0VJZ8</accession>
<protein>
    <recommendedName>
        <fullName evidence="3">Type 1 fimbrial protein</fullName>
    </recommendedName>
</protein>
<dbReference type="Proteomes" id="UP000697927">
    <property type="component" value="Unassembled WGS sequence"/>
</dbReference>
<gene>
    <name evidence="1" type="ORF">E2L00_05635</name>
</gene>
<proteinExistence type="predicted"/>
<sequence>MAVFSPLTQAGAYGGVIQFRGAIVEGGCDISPQGQKVAFSCYKQGKPTTFTVALNQLAGGSIHSNSLMQTDIQYLDQQRRLAIVNVTWQ</sequence>
<comment type="caution">
    <text evidence="1">The sequence shown here is derived from an EMBL/GenBank/DDBJ whole genome shotgun (WGS) entry which is preliminary data.</text>
</comment>
<evidence type="ECO:0000313" key="2">
    <source>
        <dbReference type="Proteomes" id="UP000697927"/>
    </source>
</evidence>
<name>A0ABX0VJZ8_9ENTR</name>
<evidence type="ECO:0000313" key="1">
    <source>
        <dbReference type="EMBL" id="NIY47024.1"/>
    </source>
</evidence>
<evidence type="ECO:0008006" key="3">
    <source>
        <dbReference type="Google" id="ProtNLM"/>
    </source>
</evidence>